<dbReference type="EMBL" id="JAJNDB010000006">
    <property type="protein sequence ID" value="MCD2196806.1"/>
    <property type="molecule type" value="Genomic_DNA"/>
</dbReference>
<dbReference type="InterPro" id="IPR057326">
    <property type="entry name" value="KR_dom"/>
</dbReference>
<dbReference type="InterPro" id="IPR002347">
    <property type="entry name" value="SDR_fam"/>
</dbReference>
<comment type="similarity">
    <text evidence="1">Belongs to the short-chain dehydrogenases/reductases (SDR) family.</text>
</comment>
<protein>
    <submittedName>
        <fullName evidence="4">SDR family oxidoreductase</fullName>
    </submittedName>
</protein>
<dbReference type="PANTHER" id="PTHR48107">
    <property type="entry name" value="NADPH-DEPENDENT ALDEHYDE REDUCTASE-LIKE PROTEIN, CHLOROPLASTIC-RELATED"/>
    <property type="match status" value="1"/>
</dbReference>
<dbReference type="PRINTS" id="PR00081">
    <property type="entry name" value="GDHRDH"/>
</dbReference>
<comment type="caution">
    <text evidence="4">The sequence shown here is derived from an EMBL/GenBank/DDBJ whole genome shotgun (WGS) entry which is preliminary data.</text>
</comment>
<gene>
    <name evidence="4" type="ORF">LQ327_25880</name>
</gene>
<dbReference type="InterPro" id="IPR036291">
    <property type="entry name" value="NAD(P)-bd_dom_sf"/>
</dbReference>
<evidence type="ECO:0000256" key="2">
    <source>
        <dbReference type="ARBA" id="ARBA00023002"/>
    </source>
</evidence>
<dbReference type="Gene3D" id="3.40.50.720">
    <property type="entry name" value="NAD(P)-binding Rossmann-like Domain"/>
    <property type="match status" value="1"/>
</dbReference>
<reference evidence="4 5" key="1">
    <citation type="submission" date="2021-11" db="EMBL/GenBank/DDBJ databases">
        <title>Draft genome sequence of Actinomycetospora sp. SF1 isolated from the rhizosphere soil.</title>
        <authorList>
            <person name="Duangmal K."/>
            <person name="Chantavorakit T."/>
        </authorList>
    </citation>
    <scope>NUCLEOTIDE SEQUENCE [LARGE SCALE GENOMIC DNA]</scope>
    <source>
        <strain evidence="4 5">TBRC 5722</strain>
    </source>
</reference>
<evidence type="ECO:0000256" key="1">
    <source>
        <dbReference type="ARBA" id="ARBA00006484"/>
    </source>
</evidence>
<dbReference type="Pfam" id="PF13561">
    <property type="entry name" value="adh_short_C2"/>
    <property type="match status" value="1"/>
</dbReference>
<dbReference type="PRINTS" id="PR00080">
    <property type="entry name" value="SDRFAMILY"/>
</dbReference>
<evidence type="ECO:0000313" key="4">
    <source>
        <dbReference type="EMBL" id="MCD2196806.1"/>
    </source>
</evidence>
<dbReference type="PANTHER" id="PTHR48107:SF7">
    <property type="entry name" value="RE15974P"/>
    <property type="match status" value="1"/>
</dbReference>
<dbReference type="InterPro" id="IPR020904">
    <property type="entry name" value="Sc_DH/Rdtase_CS"/>
</dbReference>
<dbReference type="SMART" id="SM00822">
    <property type="entry name" value="PKS_KR"/>
    <property type="match status" value="1"/>
</dbReference>
<sequence length="246" mass="24828">MTTLRPGTRAVVTGGSRGIGRAEALALADAGARVVVGYGRNAEAADAVVAEIAATGGEAHAVRADMADPDAVVALMDRAAGLLGGIDVLVSNAGIEHFGALGTVTADDFDATFAVNTRGQFLAAQAAQAHMGEGGRIVLTSSISAGMGVPGHAVYAGSKAAVEAMVRCLALDLVRRGITVNAIAPGGTASDMAAENGRHYDNDLTAISWPMGRYGEPEDITPTVLFLASPDSAWITGQTLRVSGGQ</sequence>
<name>A0ABS8PEV5_9PSEU</name>
<keyword evidence="2" id="KW-0560">Oxidoreductase</keyword>
<dbReference type="SUPFAM" id="SSF51735">
    <property type="entry name" value="NAD(P)-binding Rossmann-fold domains"/>
    <property type="match status" value="1"/>
</dbReference>
<keyword evidence="5" id="KW-1185">Reference proteome</keyword>
<evidence type="ECO:0000313" key="5">
    <source>
        <dbReference type="Proteomes" id="UP001199469"/>
    </source>
</evidence>
<proteinExistence type="inferred from homology"/>
<evidence type="ECO:0000259" key="3">
    <source>
        <dbReference type="SMART" id="SM00822"/>
    </source>
</evidence>
<dbReference type="RefSeq" id="WP_230738681.1">
    <property type="nucleotide sequence ID" value="NZ_JAJNDB010000006.1"/>
</dbReference>
<organism evidence="4 5">
    <name type="scientific">Actinomycetospora endophytica</name>
    <dbReference type="NCBI Taxonomy" id="2291215"/>
    <lineage>
        <taxon>Bacteria</taxon>
        <taxon>Bacillati</taxon>
        <taxon>Actinomycetota</taxon>
        <taxon>Actinomycetes</taxon>
        <taxon>Pseudonocardiales</taxon>
        <taxon>Pseudonocardiaceae</taxon>
        <taxon>Actinomycetospora</taxon>
    </lineage>
</organism>
<accession>A0ABS8PEV5</accession>
<dbReference type="Proteomes" id="UP001199469">
    <property type="component" value="Unassembled WGS sequence"/>
</dbReference>
<feature type="domain" description="Ketoreductase" evidence="3">
    <location>
        <begin position="10"/>
        <end position="186"/>
    </location>
</feature>
<dbReference type="PROSITE" id="PS00061">
    <property type="entry name" value="ADH_SHORT"/>
    <property type="match status" value="1"/>
</dbReference>